<gene>
    <name evidence="7" type="ORF">KRX52_18050</name>
</gene>
<name>A0ABS6N0U9_9GAMM</name>
<proteinExistence type="predicted"/>
<evidence type="ECO:0000313" key="7">
    <source>
        <dbReference type="EMBL" id="MBV2134677.1"/>
    </source>
</evidence>
<evidence type="ECO:0000259" key="6">
    <source>
        <dbReference type="Pfam" id="PF13675"/>
    </source>
</evidence>
<feature type="chain" id="PRO_5045128821" evidence="5">
    <location>
        <begin position="26"/>
        <end position="263"/>
    </location>
</feature>
<dbReference type="EMBL" id="JAHRGL010000062">
    <property type="protein sequence ID" value="MBV2134677.1"/>
    <property type="molecule type" value="Genomic_DNA"/>
</dbReference>
<keyword evidence="4" id="KW-0472">Membrane</keyword>
<protein>
    <submittedName>
        <fullName evidence="7">Type IV pili methyl-accepting chemotaxis transducer N-terminal domain-containing protein</fullName>
    </submittedName>
</protein>
<organism evidence="7 8">
    <name type="scientific">Geopseudomonas aromaticivorans</name>
    <dbReference type="NCBI Taxonomy" id="2849492"/>
    <lineage>
        <taxon>Bacteria</taxon>
        <taxon>Pseudomonadati</taxon>
        <taxon>Pseudomonadota</taxon>
        <taxon>Gammaproteobacteria</taxon>
        <taxon>Pseudomonadales</taxon>
        <taxon>Pseudomonadaceae</taxon>
        <taxon>Geopseudomonas</taxon>
    </lineage>
</organism>
<keyword evidence="3" id="KW-1133">Transmembrane helix</keyword>
<dbReference type="Pfam" id="PF13675">
    <property type="entry name" value="PilJ"/>
    <property type="match status" value="2"/>
</dbReference>
<keyword evidence="2" id="KW-0812">Transmembrane</keyword>
<keyword evidence="5" id="KW-0732">Signal</keyword>
<feature type="signal peptide" evidence="5">
    <location>
        <begin position="1"/>
        <end position="25"/>
    </location>
</feature>
<sequence length="263" mass="29472">MRTLSIFLRSVLLLALLPLSLPGWAAISDAEATNLSGMQRMLSQRIAKSYLMIGTDVRSDVGNEQLDQSMASFEQNHLALIEYAPSGDIRRELDKTGSLWQSYRELALKRPDKTSAVQLLALSDELLAQCEKVVQMIERHTGSSSAWLVNRSGRQRMLSQRIAKLYLARSWHLPIDNLDQQFNQAVSEFGTALSELQSAKQNTREISAALNKADAQWQFSRVGFHLSEDGRYVPTVITITTETLLGQMQALTAAYTIHMQNES</sequence>
<evidence type="ECO:0000256" key="1">
    <source>
        <dbReference type="ARBA" id="ARBA00004141"/>
    </source>
</evidence>
<dbReference type="InterPro" id="IPR029095">
    <property type="entry name" value="NarX-like_N"/>
</dbReference>
<keyword evidence="8" id="KW-1185">Reference proteome</keyword>
<dbReference type="RefSeq" id="WP_217683115.1">
    <property type="nucleotide sequence ID" value="NZ_JAHRGL010000062.1"/>
</dbReference>
<reference evidence="7 8" key="1">
    <citation type="submission" date="2021-06" db="EMBL/GenBank/DDBJ databases">
        <title>Differences between aerobic and microaerobic xylene degrading microbial communities.</title>
        <authorList>
            <person name="Banerjee S."/>
            <person name="Tancsics A."/>
        </authorList>
    </citation>
    <scope>NUCLEOTIDE SEQUENCE [LARGE SCALE GENOMIC DNA]</scope>
    <source>
        <strain evidence="7 8">MAP12</strain>
    </source>
</reference>
<evidence type="ECO:0000313" key="8">
    <source>
        <dbReference type="Proteomes" id="UP000813068"/>
    </source>
</evidence>
<evidence type="ECO:0000256" key="3">
    <source>
        <dbReference type="ARBA" id="ARBA00022989"/>
    </source>
</evidence>
<evidence type="ECO:0000256" key="2">
    <source>
        <dbReference type="ARBA" id="ARBA00022692"/>
    </source>
</evidence>
<evidence type="ECO:0000256" key="4">
    <source>
        <dbReference type="ARBA" id="ARBA00023136"/>
    </source>
</evidence>
<comment type="subcellular location">
    <subcellularLocation>
        <location evidence="1">Membrane</location>
        <topology evidence="1">Multi-pass membrane protein</topology>
    </subcellularLocation>
</comment>
<feature type="domain" description="NarX-like N-terminal" evidence="6">
    <location>
        <begin position="143"/>
        <end position="217"/>
    </location>
</feature>
<dbReference type="Proteomes" id="UP000813068">
    <property type="component" value="Unassembled WGS sequence"/>
</dbReference>
<evidence type="ECO:0000256" key="5">
    <source>
        <dbReference type="SAM" id="SignalP"/>
    </source>
</evidence>
<feature type="domain" description="NarX-like N-terminal" evidence="6">
    <location>
        <begin position="26"/>
        <end position="115"/>
    </location>
</feature>
<accession>A0ABS6N0U9</accession>
<comment type="caution">
    <text evidence="7">The sequence shown here is derived from an EMBL/GenBank/DDBJ whole genome shotgun (WGS) entry which is preliminary data.</text>
</comment>